<protein>
    <submittedName>
        <fullName evidence="4">Uncharacterized protein</fullName>
    </submittedName>
</protein>
<accession>A0A445CGD4</accession>
<dbReference type="PANTHER" id="PTHR31973:SF187">
    <property type="entry name" value="MUTATOR TRANSPOSASE MUDRA PROTEIN"/>
    <property type="match status" value="1"/>
</dbReference>
<feature type="domain" description="Transposase MuDR plant" evidence="2">
    <location>
        <begin position="246"/>
        <end position="304"/>
    </location>
</feature>
<keyword evidence="5" id="KW-1185">Reference proteome</keyword>
<feature type="compositionally biased region" description="Basic and acidic residues" evidence="1">
    <location>
        <begin position="212"/>
        <end position="223"/>
    </location>
</feature>
<organism evidence="4 5">
    <name type="scientific">Arachis hypogaea</name>
    <name type="common">Peanut</name>
    <dbReference type="NCBI Taxonomy" id="3818"/>
    <lineage>
        <taxon>Eukaryota</taxon>
        <taxon>Viridiplantae</taxon>
        <taxon>Streptophyta</taxon>
        <taxon>Embryophyta</taxon>
        <taxon>Tracheophyta</taxon>
        <taxon>Spermatophyta</taxon>
        <taxon>Magnoliopsida</taxon>
        <taxon>eudicotyledons</taxon>
        <taxon>Gunneridae</taxon>
        <taxon>Pentapetalae</taxon>
        <taxon>rosids</taxon>
        <taxon>fabids</taxon>
        <taxon>Fabales</taxon>
        <taxon>Fabaceae</taxon>
        <taxon>Papilionoideae</taxon>
        <taxon>50 kb inversion clade</taxon>
        <taxon>dalbergioids sensu lato</taxon>
        <taxon>Dalbergieae</taxon>
        <taxon>Pterocarpus clade</taxon>
        <taxon>Arachis</taxon>
    </lineage>
</organism>
<proteinExistence type="predicted"/>
<dbReference type="InterPro" id="IPR004332">
    <property type="entry name" value="Transposase_MuDR"/>
</dbReference>
<reference evidence="4 5" key="1">
    <citation type="submission" date="2019-01" db="EMBL/GenBank/DDBJ databases">
        <title>Sequencing of cultivated peanut Arachis hypogaea provides insights into genome evolution and oil improvement.</title>
        <authorList>
            <person name="Chen X."/>
        </authorList>
    </citation>
    <scope>NUCLEOTIDE SEQUENCE [LARGE SCALE GENOMIC DNA]</scope>
    <source>
        <strain evidence="5">cv. Fuhuasheng</strain>
        <tissue evidence="4">Leaves</tissue>
    </source>
</reference>
<evidence type="ECO:0000313" key="4">
    <source>
        <dbReference type="EMBL" id="RYR49984.1"/>
    </source>
</evidence>
<sequence length="371" mass="43142">MVESLIQFLASENFIYTSALYDEWVGVDEDYLDMFAVIGYYRELRYDKVEACWFLDPEDGLEFGLRRLQVDQDLVSMIKHYHENNNIIHIYFEHGPSVPDIIDVIEFSDEDHAIGQKVGMEGMKEDRVEENILYKPDRPLDCVDSSSDNDDDVGPTSDRRKIKTSNDNDKGKKKAINNEDIFCPPSIDASDYEKEVDDDEKEENLQLSFSDDSWKSNELKTPPDSEDAADPAVNPIFNDTTKFGHVRLELGMEFTTREAFKKGVRNYTLQEGRGVRYKKNDTTRCRVVCKNEDCPWMVFCSYSKPNECWQIKTFNDDHTCERTFKNRCATKSWITDVVVKKVRKLPTFRHCEVFNYFKAKTGIQLSRTTVT</sequence>
<gene>
    <name evidence="4" type="ORF">Ahy_A07g036518</name>
</gene>
<dbReference type="Pfam" id="PF26130">
    <property type="entry name" value="PB1-like"/>
    <property type="match status" value="1"/>
</dbReference>
<dbReference type="Proteomes" id="UP000289738">
    <property type="component" value="Chromosome A07"/>
</dbReference>
<dbReference type="InterPro" id="IPR058594">
    <property type="entry name" value="PB1-like_dom_pln"/>
</dbReference>
<comment type="caution">
    <text evidence="4">The sequence shown here is derived from an EMBL/GenBank/DDBJ whole genome shotgun (WGS) entry which is preliminary data.</text>
</comment>
<dbReference type="EMBL" id="SDMP01000007">
    <property type="protein sequence ID" value="RYR49984.1"/>
    <property type="molecule type" value="Genomic_DNA"/>
</dbReference>
<evidence type="ECO:0000313" key="5">
    <source>
        <dbReference type="Proteomes" id="UP000289738"/>
    </source>
</evidence>
<dbReference type="Pfam" id="PF03108">
    <property type="entry name" value="DBD_Tnp_Mut"/>
    <property type="match status" value="1"/>
</dbReference>
<evidence type="ECO:0000256" key="1">
    <source>
        <dbReference type="SAM" id="MobiDB-lite"/>
    </source>
</evidence>
<evidence type="ECO:0000259" key="3">
    <source>
        <dbReference type="Pfam" id="PF26130"/>
    </source>
</evidence>
<evidence type="ECO:0000259" key="2">
    <source>
        <dbReference type="Pfam" id="PF03108"/>
    </source>
</evidence>
<dbReference type="PANTHER" id="PTHR31973">
    <property type="entry name" value="POLYPROTEIN, PUTATIVE-RELATED"/>
    <property type="match status" value="1"/>
</dbReference>
<dbReference type="AlphaFoldDB" id="A0A445CGD4"/>
<name>A0A445CGD4_ARAHY</name>
<feature type="region of interest" description="Disordered" evidence="1">
    <location>
        <begin position="137"/>
        <end position="232"/>
    </location>
</feature>
<feature type="domain" description="PB1-like" evidence="3">
    <location>
        <begin position="11"/>
        <end position="94"/>
    </location>
</feature>